<reference evidence="8" key="1">
    <citation type="submission" date="2023-01" db="EMBL/GenBank/DDBJ databases">
        <title>Complete genome sequence of Planctobacterium marinum strain Dej080120_11.</title>
        <authorList>
            <person name="Ueki S."/>
            <person name="Maruyama F."/>
        </authorList>
    </citation>
    <scope>NUCLEOTIDE SEQUENCE</scope>
    <source>
        <strain evidence="8">Dej080120_11</strain>
    </source>
</reference>
<evidence type="ECO:0000259" key="7">
    <source>
        <dbReference type="SMART" id="SM00237"/>
    </source>
</evidence>
<protein>
    <recommendedName>
        <fullName evidence="7">Calx-beta domain-containing protein</fullName>
    </recommendedName>
</protein>
<dbReference type="NCBIfam" id="TIGR04312">
    <property type="entry name" value="choice_anch_B"/>
    <property type="match status" value="1"/>
</dbReference>
<dbReference type="GO" id="GO:0007154">
    <property type="term" value="P:cell communication"/>
    <property type="evidence" value="ECO:0007669"/>
    <property type="project" value="InterPro"/>
</dbReference>
<dbReference type="Proteomes" id="UP001333710">
    <property type="component" value="Chromosome"/>
</dbReference>
<dbReference type="Gene3D" id="2.60.40.2030">
    <property type="match status" value="2"/>
</dbReference>
<feature type="coiled-coil region" evidence="4">
    <location>
        <begin position="156"/>
        <end position="183"/>
    </location>
</feature>
<feature type="compositionally biased region" description="Low complexity" evidence="5">
    <location>
        <begin position="923"/>
        <end position="936"/>
    </location>
</feature>
<proteinExistence type="predicted"/>
<dbReference type="SUPFAM" id="SSF75011">
    <property type="entry name" value="3-carboxy-cis,cis-mucoante lactonizing enzyme"/>
    <property type="match status" value="1"/>
</dbReference>
<dbReference type="InterPro" id="IPR027589">
    <property type="entry name" value="Choice_anch_B"/>
</dbReference>
<dbReference type="GO" id="GO:0005576">
    <property type="term" value="C:extracellular region"/>
    <property type="evidence" value="ECO:0007669"/>
    <property type="project" value="TreeGrafter"/>
</dbReference>
<evidence type="ECO:0000256" key="2">
    <source>
        <dbReference type="ARBA" id="ARBA00022737"/>
    </source>
</evidence>
<feature type="compositionally biased region" description="Acidic residues" evidence="5">
    <location>
        <begin position="883"/>
        <end position="910"/>
    </location>
</feature>
<accession>A0AA48KSB9</accession>
<dbReference type="Pfam" id="PF22352">
    <property type="entry name" value="K319L-like_PKD"/>
    <property type="match status" value="1"/>
</dbReference>
<evidence type="ECO:0000256" key="1">
    <source>
        <dbReference type="ARBA" id="ARBA00022729"/>
    </source>
</evidence>
<evidence type="ECO:0000256" key="4">
    <source>
        <dbReference type="SAM" id="Coils"/>
    </source>
</evidence>
<keyword evidence="6" id="KW-1133">Transmembrane helix</keyword>
<dbReference type="SUPFAM" id="SSF141072">
    <property type="entry name" value="CalX-like"/>
    <property type="match status" value="2"/>
</dbReference>
<feature type="compositionally biased region" description="Gly residues" evidence="5">
    <location>
        <begin position="911"/>
        <end position="922"/>
    </location>
</feature>
<dbReference type="InterPro" id="IPR038081">
    <property type="entry name" value="CalX-like_sf"/>
</dbReference>
<evidence type="ECO:0000256" key="6">
    <source>
        <dbReference type="SAM" id="Phobius"/>
    </source>
</evidence>
<dbReference type="InterPro" id="IPR003644">
    <property type="entry name" value="Calx_beta"/>
</dbReference>
<keyword evidence="3" id="KW-0106">Calcium</keyword>
<evidence type="ECO:0000256" key="3">
    <source>
        <dbReference type="ARBA" id="ARBA00022837"/>
    </source>
</evidence>
<keyword evidence="4" id="KW-0175">Coiled coil</keyword>
<dbReference type="EMBL" id="AP027272">
    <property type="protein sequence ID" value="BDX06977.1"/>
    <property type="molecule type" value="Genomic_DNA"/>
</dbReference>
<dbReference type="GO" id="GO:0016020">
    <property type="term" value="C:membrane"/>
    <property type="evidence" value="ECO:0007669"/>
    <property type="project" value="InterPro"/>
</dbReference>
<dbReference type="Pfam" id="PF03160">
    <property type="entry name" value="Calx-beta"/>
    <property type="match status" value="2"/>
</dbReference>
<feature type="transmembrane region" description="Helical" evidence="6">
    <location>
        <begin position="21"/>
        <end position="42"/>
    </location>
</feature>
<evidence type="ECO:0000313" key="9">
    <source>
        <dbReference type="Proteomes" id="UP001333710"/>
    </source>
</evidence>
<feature type="region of interest" description="Disordered" evidence="5">
    <location>
        <begin position="881"/>
        <end position="942"/>
    </location>
</feature>
<keyword evidence="2" id="KW-0677">Repeat</keyword>
<sequence>MAIFSLSQKQVSKQTSNKTRILAGGFTTALSLLAIMQLPAWAHSEHDKARFVAADGKDSGDCGNRFRPCQSIAYAQLQAKKGDKILVAKGAYPVTSPTELLQLNNLINPVFAGYSTIDSYQVQDPEKNPTTLVGVPPEYRALAKEKGFNVIVDGKSAAFNNALQKAQTQLDALQQRQQNVTCESGMAGEYTCNNIDLVSHVPLSEFEASAANDIWGHIDLNSNTEYAIIGLRNGVSVVSLADPSNPQVVGKITQQSTTWRDIKVYQYFDTELERWQAYAYVTADSASVGLTILDLNNLPNEITVASTTRSDTAAHNVYISNVDYSFNTALNNEPGLHILGQPQFNGAMRTYSLSNPTQPAAAYTPVLADASLYTHDASSVNITDGRAAQCDNANEFGCTVMLDFNEAEFRLWDHTNLSNAKQLSTGTYNTASYVHSGWWSDDRNYLFVHDELDERNRGMNSTLYVFDITDLENPVQAGTWTGPTGAIDHNGYVLGNRYYMSNYERGLTILDITDPTSPEEVGFFDTYPLSDAATFNGAWGVYPFLPSGLIIVSDINSGLYVFRDQTRAGDISIEPGTEYEVDEGGSLTINVQNLFDAPSSSVDYEVIPGSADASDYESNKGTLTWLDGESNIQTITINTIDDGLAESDETFFVRLSNPTAGATLSNNILAKVNINSLGVVLIPFNNDPLTVLENQGSVAVEVQRSGNGNGAVTVNYSLEAFSGEFDANDVSAISGEVTWQDGESGIKVITIELVDDAQEEQSESFVLQLSSDNPSLLASEEQSRKLITIRDDDSNQAPEVAEPAAQTIAAGTQVTVSAQGSDPEGDTLNWLWTQVSGPEVTLLNADTQTVSFTMPEAEVVLQVSATDDFGVQTSQQVTIAIEDNSDDGSGDDGSGDDGSDGDGSDGDGSDGDGSGSDSGSGSGSTPPATTPPANNNSGGGGSLPLGYLIAGIALVALRRIVRK</sequence>
<keyword evidence="6" id="KW-0472">Membrane</keyword>
<dbReference type="SMART" id="SM00237">
    <property type="entry name" value="Calx_beta"/>
    <property type="match status" value="2"/>
</dbReference>
<dbReference type="KEGG" id="pmaw:MACH26_24980"/>
<dbReference type="Pfam" id="PF08309">
    <property type="entry name" value="LVIVD"/>
    <property type="match status" value="1"/>
</dbReference>
<feature type="domain" description="Calx-beta" evidence="7">
    <location>
        <begin position="670"/>
        <end position="770"/>
    </location>
</feature>
<dbReference type="PANTHER" id="PTHR38787">
    <property type="entry name" value="REGULATORY P DOMAIN-CONTAINING PROTEIN"/>
    <property type="match status" value="1"/>
</dbReference>
<dbReference type="InterPro" id="IPR013783">
    <property type="entry name" value="Ig-like_fold"/>
</dbReference>
<dbReference type="AlphaFoldDB" id="A0AA48KSB9"/>
<evidence type="ECO:0000256" key="5">
    <source>
        <dbReference type="SAM" id="MobiDB-lite"/>
    </source>
</evidence>
<organism evidence="8 9">
    <name type="scientific">Planctobacterium marinum</name>
    <dbReference type="NCBI Taxonomy" id="1631968"/>
    <lineage>
        <taxon>Bacteria</taxon>
        <taxon>Pseudomonadati</taxon>
        <taxon>Pseudomonadota</taxon>
        <taxon>Gammaproteobacteria</taxon>
        <taxon>Alteromonadales</taxon>
        <taxon>Alteromonadaceae</taxon>
        <taxon>Planctobacterium</taxon>
    </lineage>
</organism>
<dbReference type="InterPro" id="IPR013211">
    <property type="entry name" value="LVIVD"/>
</dbReference>
<dbReference type="PANTHER" id="PTHR38787:SF3">
    <property type="entry name" value="REGULATORY P DOMAIN-CONTAINING PROTEIN"/>
    <property type="match status" value="1"/>
</dbReference>
<dbReference type="RefSeq" id="WP_338292969.1">
    <property type="nucleotide sequence ID" value="NZ_AP027272.1"/>
</dbReference>
<gene>
    <name evidence="8" type="ORF">MACH26_24980</name>
</gene>
<dbReference type="Gene3D" id="2.60.40.10">
    <property type="entry name" value="Immunoglobulins"/>
    <property type="match status" value="1"/>
</dbReference>
<keyword evidence="9" id="KW-1185">Reference proteome</keyword>
<evidence type="ECO:0000313" key="8">
    <source>
        <dbReference type="EMBL" id="BDX06977.1"/>
    </source>
</evidence>
<name>A0AA48KSB9_9ALTE</name>
<keyword evidence="1" id="KW-0732">Signal</keyword>
<keyword evidence="6" id="KW-0812">Transmembrane</keyword>
<feature type="domain" description="Calx-beta" evidence="7">
    <location>
        <begin position="558"/>
        <end position="656"/>
    </location>
</feature>